<dbReference type="GO" id="GO:0016020">
    <property type="term" value="C:membrane"/>
    <property type="evidence" value="ECO:0007669"/>
    <property type="project" value="UniProtKB-SubCell"/>
</dbReference>
<evidence type="ECO:0000256" key="3">
    <source>
        <dbReference type="ARBA" id="ARBA00022989"/>
    </source>
</evidence>
<dbReference type="Ensembl" id="ENSCSET00000001816.1">
    <property type="protein sequence ID" value="ENSCSEP00000001784.1"/>
    <property type="gene ID" value="ENSCSEG00000001212.1"/>
</dbReference>
<evidence type="ECO:0000313" key="9">
    <source>
        <dbReference type="Proteomes" id="UP000265120"/>
    </source>
</evidence>
<name>A0A3P8UIW0_CYNSE</name>
<evidence type="ECO:0000256" key="5">
    <source>
        <dbReference type="PROSITE-ProRule" id="PRU00581"/>
    </source>
</evidence>
<feature type="transmembrane region" description="Helical" evidence="6">
    <location>
        <begin position="32"/>
        <end position="54"/>
    </location>
</feature>
<dbReference type="PANTHER" id="PTHR22776:SF89">
    <property type="entry name" value="CKLF-LIKE MARVEL TRANSMEMBRANE DOMAIN-CONTAINING PROTEIN 7"/>
    <property type="match status" value="1"/>
</dbReference>
<feature type="transmembrane region" description="Helical" evidence="6">
    <location>
        <begin position="99"/>
        <end position="118"/>
    </location>
</feature>
<sequence length="236" mass="26216">MSHTVITNSSTNTRTSGDGVLNMGYTRTIPGLLKMGQLLALLIAFLCVHCARGWPNWYAFQYFEVVTLWFFVVFLVFFLMHLFRLQTKMPCINWPLTEFFHYSFGTVLILIASIIAAVKGGNVSALAAGSAFGFIATFLMAINMWTSYSASCGPHPTGSFGSDNESQLFHEMFTDSRTKCDSQSCNEDCSNDPSCSPFRCLCIKACTLLCDHRHGYACICTHGVFLPGNHMDEKSD</sequence>
<reference evidence="8" key="3">
    <citation type="submission" date="2025-09" db="UniProtKB">
        <authorList>
            <consortium name="Ensembl"/>
        </authorList>
    </citation>
    <scope>IDENTIFICATION</scope>
</reference>
<evidence type="ECO:0000256" key="4">
    <source>
        <dbReference type="ARBA" id="ARBA00023136"/>
    </source>
</evidence>
<dbReference type="Proteomes" id="UP000265120">
    <property type="component" value="Chromosome 13"/>
</dbReference>
<dbReference type="GeneTree" id="ENSGT00510000048725"/>
<dbReference type="STRING" id="244447.ENSCSEP00000001784"/>
<comment type="subcellular location">
    <subcellularLocation>
        <location evidence="1">Membrane</location>
        <topology evidence="1">Multi-pass membrane protein</topology>
    </subcellularLocation>
</comment>
<dbReference type="Pfam" id="PF01284">
    <property type="entry name" value="MARVEL"/>
    <property type="match status" value="1"/>
</dbReference>
<keyword evidence="9" id="KW-1185">Reference proteome</keyword>
<dbReference type="FunCoup" id="A0A3P8UIW0">
    <property type="interactions" value="383"/>
</dbReference>
<protein>
    <submittedName>
        <fullName evidence="8">CKLF-like MARVEL transmembrane domain containing 7</fullName>
    </submittedName>
</protein>
<proteinExistence type="predicted"/>
<dbReference type="InterPro" id="IPR050578">
    <property type="entry name" value="MARVEL-CKLF_proteins"/>
</dbReference>
<dbReference type="PANTHER" id="PTHR22776">
    <property type="entry name" value="MARVEL-CONTAINING POTENTIAL LIPID RAFT-ASSOCIATED PROTEIN"/>
    <property type="match status" value="1"/>
</dbReference>
<feature type="transmembrane region" description="Helical" evidence="6">
    <location>
        <begin position="60"/>
        <end position="79"/>
    </location>
</feature>
<keyword evidence="3 6" id="KW-1133">Transmembrane helix</keyword>
<evidence type="ECO:0000259" key="7">
    <source>
        <dbReference type="PROSITE" id="PS51225"/>
    </source>
</evidence>
<keyword evidence="4 5" id="KW-0472">Membrane</keyword>
<dbReference type="InterPro" id="IPR008253">
    <property type="entry name" value="Marvel"/>
</dbReference>
<reference evidence="8 9" key="1">
    <citation type="journal article" date="2014" name="Nat. Genet.">
        <title>Whole-genome sequence of a flatfish provides insights into ZW sex chromosome evolution and adaptation to a benthic lifestyle.</title>
        <authorList>
            <person name="Chen S."/>
            <person name="Zhang G."/>
            <person name="Shao C."/>
            <person name="Huang Q."/>
            <person name="Liu G."/>
            <person name="Zhang P."/>
            <person name="Song W."/>
            <person name="An N."/>
            <person name="Chalopin D."/>
            <person name="Volff J.N."/>
            <person name="Hong Y."/>
            <person name="Li Q."/>
            <person name="Sha Z."/>
            <person name="Zhou H."/>
            <person name="Xie M."/>
            <person name="Yu Q."/>
            <person name="Liu Y."/>
            <person name="Xiang H."/>
            <person name="Wang N."/>
            <person name="Wu K."/>
            <person name="Yang C."/>
            <person name="Zhou Q."/>
            <person name="Liao X."/>
            <person name="Yang L."/>
            <person name="Hu Q."/>
            <person name="Zhang J."/>
            <person name="Meng L."/>
            <person name="Jin L."/>
            <person name="Tian Y."/>
            <person name="Lian J."/>
            <person name="Yang J."/>
            <person name="Miao G."/>
            <person name="Liu S."/>
            <person name="Liang Z."/>
            <person name="Yan F."/>
            <person name="Li Y."/>
            <person name="Sun B."/>
            <person name="Zhang H."/>
            <person name="Zhang J."/>
            <person name="Zhu Y."/>
            <person name="Du M."/>
            <person name="Zhao Y."/>
            <person name="Schartl M."/>
            <person name="Tang Q."/>
            <person name="Wang J."/>
        </authorList>
    </citation>
    <scope>NUCLEOTIDE SEQUENCE</scope>
</reference>
<organism evidence="8 9">
    <name type="scientific">Cynoglossus semilaevis</name>
    <name type="common">Tongue sole</name>
    <dbReference type="NCBI Taxonomy" id="244447"/>
    <lineage>
        <taxon>Eukaryota</taxon>
        <taxon>Metazoa</taxon>
        <taxon>Chordata</taxon>
        <taxon>Craniata</taxon>
        <taxon>Vertebrata</taxon>
        <taxon>Euteleostomi</taxon>
        <taxon>Actinopterygii</taxon>
        <taxon>Neopterygii</taxon>
        <taxon>Teleostei</taxon>
        <taxon>Neoteleostei</taxon>
        <taxon>Acanthomorphata</taxon>
        <taxon>Carangaria</taxon>
        <taxon>Pleuronectiformes</taxon>
        <taxon>Pleuronectoidei</taxon>
        <taxon>Cynoglossidae</taxon>
        <taxon>Cynoglossinae</taxon>
        <taxon>Cynoglossus</taxon>
    </lineage>
</organism>
<keyword evidence="2 5" id="KW-0812">Transmembrane</keyword>
<dbReference type="InParanoid" id="A0A3P8UIW0"/>
<evidence type="ECO:0000313" key="8">
    <source>
        <dbReference type="Ensembl" id="ENSCSEP00000001784.1"/>
    </source>
</evidence>
<dbReference type="AlphaFoldDB" id="A0A3P8UIW0"/>
<accession>A0A3P8UIW0</accession>
<evidence type="ECO:0000256" key="6">
    <source>
        <dbReference type="SAM" id="Phobius"/>
    </source>
</evidence>
<evidence type="ECO:0000256" key="1">
    <source>
        <dbReference type="ARBA" id="ARBA00004141"/>
    </source>
</evidence>
<feature type="transmembrane region" description="Helical" evidence="6">
    <location>
        <begin position="124"/>
        <end position="145"/>
    </location>
</feature>
<dbReference type="PROSITE" id="PS51225">
    <property type="entry name" value="MARVEL"/>
    <property type="match status" value="1"/>
</dbReference>
<reference evidence="8" key="2">
    <citation type="submission" date="2025-08" db="UniProtKB">
        <authorList>
            <consortium name="Ensembl"/>
        </authorList>
    </citation>
    <scope>IDENTIFICATION</scope>
</reference>
<feature type="domain" description="MARVEL" evidence="7">
    <location>
        <begin position="25"/>
        <end position="152"/>
    </location>
</feature>
<evidence type="ECO:0000256" key="2">
    <source>
        <dbReference type="ARBA" id="ARBA00022692"/>
    </source>
</evidence>